<dbReference type="Pfam" id="PF00702">
    <property type="entry name" value="Hydrolase"/>
    <property type="match status" value="1"/>
</dbReference>
<protein>
    <submittedName>
        <fullName evidence="1">Uncharacterized protein</fullName>
    </submittedName>
</protein>
<reference evidence="2" key="1">
    <citation type="submission" date="2007-06" db="EMBL/GenBank/DDBJ databases">
        <title>Full length cDNA sequences from Sitka Spruce (Picea sitchensis).</title>
        <authorList>
            <person name="Ralph S.G."/>
            <person name="Chun H.E."/>
            <person name="Liao N."/>
            <person name="Ali J."/>
            <person name="Reid K."/>
            <person name="Kolosova N."/>
            <person name="Cooper N."/>
            <person name="Cullis C."/>
            <person name="Jancsik S."/>
            <person name="Moore R."/>
            <person name="Mayo M."/>
            <person name="Wagner S."/>
            <person name="Holt R.A."/>
            <person name="Jones S.J.M."/>
            <person name="Marra M.A."/>
            <person name="Ritland C.E."/>
            <person name="Ritland K."/>
            <person name="Bohlmann J."/>
        </authorList>
    </citation>
    <scope>NUCLEOTIDE SEQUENCE</scope>
    <source>
        <tissue evidence="2">Green portion of the leader tissue</tissue>
    </source>
</reference>
<dbReference type="NCBIfam" id="TIGR01509">
    <property type="entry name" value="HAD-SF-IA-v3"/>
    <property type="match status" value="1"/>
</dbReference>
<evidence type="ECO:0000313" key="1">
    <source>
        <dbReference type="EMBL" id="ABK22648.1"/>
    </source>
</evidence>
<dbReference type="InterPro" id="IPR010237">
    <property type="entry name" value="Pyr-5-nucltdase"/>
</dbReference>
<accession>A9NPT7</accession>
<dbReference type="EMBL" id="EF083298">
    <property type="protein sequence ID" value="ABK22648.1"/>
    <property type="molecule type" value="mRNA"/>
</dbReference>
<dbReference type="EMBL" id="EF676856">
    <property type="protein sequence ID" value="ABR16736.1"/>
    <property type="molecule type" value="mRNA"/>
</dbReference>
<sequence length="277" mass="30794">MALGESPLVTGQRPRYECLLLDLDDTLYPLSSGLAAACTNNIEDYVNQKLGVKKSRVPGLCRELYKTYGTTMAGLKAVGYVFDFDDYHRFVHGRLPYENLKPDPVLKNLLLSMPQRKIIFTNGDKVHASKVLNRLGLQDCFEGIICFETLNTLSQITENNNDWDMPIVNSTIPATPITCKPSKESIEQALHLANADPQRTIFFDDSTRNIAAGKRAGLHTVLVGTSVRTEGADFALESIHNIREALPEIWEEENEERSKNVVRSRGAVAAIETVITA</sequence>
<dbReference type="PANTHER" id="PTHR12725">
    <property type="entry name" value="HALOACID DEHALOGENASE-LIKE HYDROLASE"/>
    <property type="match status" value="1"/>
</dbReference>
<proteinExistence type="evidence at transcript level"/>
<organism evidence="1">
    <name type="scientific">Picea sitchensis</name>
    <name type="common">Sitka spruce</name>
    <name type="synonym">Pinus sitchensis</name>
    <dbReference type="NCBI Taxonomy" id="3332"/>
    <lineage>
        <taxon>Eukaryota</taxon>
        <taxon>Viridiplantae</taxon>
        <taxon>Streptophyta</taxon>
        <taxon>Embryophyta</taxon>
        <taxon>Tracheophyta</taxon>
        <taxon>Spermatophyta</taxon>
        <taxon>Pinopsida</taxon>
        <taxon>Pinidae</taxon>
        <taxon>Conifers I</taxon>
        <taxon>Pinales</taxon>
        <taxon>Pinaceae</taxon>
        <taxon>Picea</taxon>
    </lineage>
</organism>
<evidence type="ECO:0000313" key="2">
    <source>
        <dbReference type="EMBL" id="ABR16736.1"/>
    </source>
</evidence>
<dbReference type="InterPro" id="IPR036412">
    <property type="entry name" value="HAD-like_sf"/>
</dbReference>
<dbReference type="SFLD" id="SFLDS00003">
    <property type="entry name" value="Haloacid_Dehalogenase"/>
    <property type="match status" value="1"/>
</dbReference>
<dbReference type="OMA" id="LAYCASI"/>
<dbReference type="NCBIfam" id="TIGR01993">
    <property type="entry name" value="Pyr-5-nucltdase"/>
    <property type="match status" value="1"/>
</dbReference>
<dbReference type="PANTHER" id="PTHR12725:SF117">
    <property type="entry name" value="HALOACID DEHALOGENASE-LIKE HYDROLASE"/>
    <property type="match status" value="1"/>
</dbReference>
<dbReference type="InterPro" id="IPR006439">
    <property type="entry name" value="HAD-SF_hydro_IA"/>
</dbReference>
<dbReference type="InterPro" id="IPR023214">
    <property type="entry name" value="HAD_sf"/>
</dbReference>
<dbReference type="SFLD" id="SFLDG01132">
    <property type="entry name" value="C1.5.3:_5'-Nucleotidase_Like"/>
    <property type="match status" value="1"/>
</dbReference>
<name>A9NPT7_PICSI</name>
<reference evidence="1" key="2">
    <citation type="journal article" date="2008" name="BMC Genomics">
        <title>A conifer genomics resource of 200,000 spruce (Picea spp.) ESTs and 6,464 high-quality, sequence-finished full-length cDNAs for Sitka spruce (Picea sitchensis).</title>
        <authorList>
            <person name="Ralph S.G."/>
            <person name="Chun H.J."/>
            <person name="Kolosova N."/>
            <person name="Cooper D."/>
            <person name="Oddy C."/>
            <person name="Ritland C.E."/>
            <person name="Kirkpatrick R."/>
            <person name="Moore R."/>
            <person name="Barber S."/>
            <person name="Holt R.A."/>
            <person name="Jones S.J."/>
            <person name="Marra M.A."/>
            <person name="Douglas C.J."/>
            <person name="Ritland K."/>
            <person name="Bohlmann J."/>
        </authorList>
    </citation>
    <scope>NUCLEOTIDE SEQUENCE</scope>
    <source>
        <tissue evidence="1">Bark</tissue>
    </source>
</reference>
<dbReference type="SUPFAM" id="SSF56784">
    <property type="entry name" value="HAD-like"/>
    <property type="match status" value="1"/>
</dbReference>
<dbReference type="Gene3D" id="3.40.50.1000">
    <property type="entry name" value="HAD superfamily/HAD-like"/>
    <property type="match status" value="1"/>
</dbReference>
<dbReference type="Gene3D" id="1.10.150.450">
    <property type="match status" value="1"/>
</dbReference>
<dbReference type="SFLD" id="SFLDG01129">
    <property type="entry name" value="C1.5:_HAD__Beta-PGM__Phosphata"/>
    <property type="match status" value="1"/>
</dbReference>
<dbReference type="AlphaFoldDB" id="A9NPT7"/>